<dbReference type="PANTHER" id="PTHR13349:SF2">
    <property type="entry name" value="TRANSLATION MACHINERY-ASSOCIATED PROTEIN 16"/>
    <property type="match status" value="1"/>
</dbReference>
<accession>A0A1A8CDC7</accession>
<dbReference type="PANTHER" id="PTHR13349">
    <property type="entry name" value="TRANSLATION MACHINERY-ASSOCIATED PROTEIN 16"/>
    <property type="match status" value="1"/>
</dbReference>
<dbReference type="InterPro" id="IPR038356">
    <property type="entry name" value="Tma16_sf"/>
</dbReference>
<dbReference type="EMBL" id="HADZ01012845">
    <property type="protein sequence ID" value="SBP76786.1"/>
    <property type="molecule type" value="Transcribed_RNA"/>
</dbReference>
<dbReference type="InterPro" id="IPR021346">
    <property type="entry name" value="Tma16"/>
</dbReference>
<evidence type="ECO:0000256" key="6">
    <source>
        <dbReference type="SAM" id="MobiDB-lite"/>
    </source>
</evidence>
<reference evidence="7" key="1">
    <citation type="submission" date="2016-05" db="EMBL/GenBank/DDBJ databases">
        <authorList>
            <person name="Lavstsen T."/>
            <person name="Jespersen J.S."/>
        </authorList>
    </citation>
    <scope>NUCLEOTIDE SEQUENCE</scope>
    <source>
        <tissue evidence="7">Brain</tissue>
    </source>
</reference>
<keyword evidence="5" id="KW-0175">Coiled coil</keyword>
<evidence type="ECO:0000313" key="7">
    <source>
        <dbReference type="EMBL" id="SBP76786.1"/>
    </source>
</evidence>
<comment type="function">
    <text evidence="2">Involved in the biogenesis of the 60S ribosomal subunit in the nucleus.</text>
</comment>
<protein>
    <recommendedName>
        <fullName evidence="1">Translation machinery-associated protein 16</fullName>
    </recommendedName>
</protein>
<dbReference type="FunFam" id="1.20.1440.170:FF:000001">
    <property type="entry name" value="Translation machinery-associated 16 homolog"/>
    <property type="match status" value="1"/>
</dbReference>
<evidence type="ECO:0000256" key="1">
    <source>
        <dbReference type="ARBA" id="ARBA00020047"/>
    </source>
</evidence>
<evidence type="ECO:0000256" key="3">
    <source>
        <dbReference type="ARBA" id="ARBA00034127"/>
    </source>
</evidence>
<comment type="similarity">
    <text evidence="3">Belongs to the TMA16 family.</text>
</comment>
<dbReference type="Pfam" id="PF11176">
    <property type="entry name" value="Tma16"/>
    <property type="match status" value="1"/>
</dbReference>
<evidence type="ECO:0000256" key="4">
    <source>
        <dbReference type="ARBA" id="ARBA00034132"/>
    </source>
</evidence>
<feature type="compositionally biased region" description="Polar residues" evidence="6">
    <location>
        <begin position="1"/>
        <end position="23"/>
    </location>
</feature>
<evidence type="ECO:0000256" key="2">
    <source>
        <dbReference type="ARBA" id="ARBA00034079"/>
    </source>
</evidence>
<dbReference type="AlphaFoldDB" id="A0A1A8CDC7"/>
<feature type="coiled-coil region" evidence="5">
    <location>
        <begin position="52"/>
        <end position="79"/>
    </location>
</feature>
<gene>
    <name evidence="7" type="primary">TMA16</name>
</gene>
<dbReference type="Gene3D" id="1.20.1440.170">
    <property type="entry name" value="Translation machinery-associated protein 16-like"/>
    <property type="match status" value="1"/>
</dbReference>
<dbReference type="GO" id="GO:0005634">
    <property type="term" value="C:nucleus"/>
    <property type="evidence" value="ECO:0007669"/>
    <property type="project" value="TreeGrafter"/>
</dbReference>
<feature type="compositionally biased region" description="Acidic residues" evidence="6">
    <location>
        <begin position="198"/>
        <end position="222"/>
    </location>
</feature>
<evidence type="ECO:0000256" key="5">
    <source>
        <dbReference type="SAM" id="Coils"/>
    </source>
</evidence>
<proteinExistence type="inferred from homology"/>
<feature type="region of interest" description="Disordered" evidence="6">
    <location>
        <begin position="1"/>
        <end position="41"/>
    </location>
</feature>
<sequence length="222" mass="26005">MDQNSRRTTSVSGAQCQQSFNTRFHSETMPKTQKGKAAEKVVHPYSRKAAYLAREENRLKRKERQKNEKAARLNNIGEKLLWFQSQLDSAKTNYSRKDACEIIERYLHRFDSELEQIKLMNGIKGRQGRLHGAREAVIKQTVEREQAQYEGVGFEIPDIINTKHLKTFREWTGDLKKLPNIKLRKVSKKNVDTKNEMEEKEDPEEVPEEDDLDDELMDETDH</sequence>
<organism evidence="7">
    <name type="scientific">Nothobranchius kadleci</name>
    <name type="common">African annual killifish</name>
    <dbReference type="NCBI Taxonomy" id="1051664"/>
    <lineage>
        <taxon>Eukaryota</taxon>
        <taxon>Metazoa</taxon>
        <taxon>Chordata</taxon>
        <taxon>Craniata</taxon>
        <taxon>Vertebrata</taxon>
        <taxon>Euteleostomi</taxon>
        <taxon>Actinopterygii</taxon>
        <taxon>Neopterygii</taxon>
        <taxon>Teleostei</taxon>
        <taxon>Neoteleostei</taxon>
        <taxon>Acanthomorphata</taxon>
        <taxon>Ovalentaria</taxon>
        <taxon>Atherinomorphae</taxon>
        <taxon>Cyprinodontiformes</taxon>
        <taxon>Nothobranchiidae</taxon>
        <taxon>Nothobranchius</taxon>
    </lineage>
</organism>
<reference evidence="7" key="2">
    <citation type="submission" date="2016-06" db="EMBL/GenBank/DDBJ databases">
        <title>The genome of a short-lived fish provides insights into sex chromosome evolution and the genetic control of aging.</title>
        <authorList>
            <person name="Reichwald K."/>
            <person name="Felder M."/>
            <person name="Petzold A."/>
            <person name="Koch P."/>
            <person name="Groth M."/>
            <person name="Platzer M."/>
        </authorList>
    </citation>
    <scope>NUCLEOTIDE SEQUENCE</scope>
    <source>
        <tissue evidence="7">Brain</tissue>
    </source>
</reference>
<name>A0A1A8CDC7_NOTKA</name>
<comment type="subunit">
    <text evidence="4">Associates with pre-60S ribosomal particles.</text>
</comment>
<feature type="region of interest" description="Disordered" evidence="6">
    <location>
        <begin position="186"/>
        <end position="222"/>
    </location>
</feature>